<dbReference type="Proteomes" id="UP000756132">
    <property type="component" value="Chromosome 1"/>
</dbReference>
<evidence type="ECO:0000256" key="3">
    <source>
        <dbReference type="ARBA" id="ARBA00022448"/>
    </source>
</evidence>
<evidence type="ECO:0000256" key="2">
    <source>
        <dbReference type="ARBA" id="ARBA00011056"/>
    </source>
</evidence>
<evidence type="ECO:0000256" key="11">
    <source>
        <dbReference type="SAM" id="MobiDB-lite"/>
    </source>
</evidence>
<keyword evidence="7" id="KW-0906">Nuclear pore complex</keyword>
<dbReference type="AlphaFoldDB" id="A0A9Q8L9S6"/>
<dbReference type="GO" id="GO:0044614">
    <property type="term" value="C:nuclear pore cytoplasmic filaments"/>
    <property type="evidence" value="ECO:0007669"/>
    <property type="project" value="TreeGrafter"/>
</dbReference>
<dbReference type="EMBL" id="CP090163">
    <property type="protein sequence ID" value="UJO12803.1"/>
    <property type="molecule type" value="Genomic_DNA"/>
</dbReference>
<evidence type="ECO:0000313" key="13">
    <source>
        <dbReference type="Proteomes" id="UP000756132"/>
    </source>
</evidence>
<gene>
    <name evidence="12" type="ORF">CLAFUR5_01633</name>
</gene>
<keyword evidence="5" id="KW-0653">Protein transport</keyword>
<feature type="compositionally biased region" description="Basic and acidic residues" evidence="11">
    <location>
        <begin position="151"/>
        <end position="195"/>
    </location>
</feature>
<evidence type="ECO:0000256" key="7">
    <source>
        <dbReference type="ARBA" id="ARBA00023132"/>
    </source>
</evidence>
<dbReference type="PANTHER" id="PTHR12960:SF0">
    <property type="entry name" value="MRNA EXPORT FACTOR GLE1"/>
    <property type="match status" value="1"/>
</dbReference>
<dbReference type="OrthoDB" id="420884at2759"/>
<name>A0A9Q8L9S6_PASFU</name>
<evidence type="ECO:0000256" key="9">
    <source>
        <dbReference type="ARBA" id="ARBA00026227"/>
    </source>
</evidence>
<proteinExistence type="inferred from homology"/>
<feature type="compositionally biased region" description="Basic and acidic residues" evidence="11">
    <location>
        <begin position="125"/>
        <end position="141"/>
    </location>
</feature>
<sequence>MASPYRRSEPSRSSPARHTNGLHRSHRDSMTVNGSSTLLEELSQLLIDDDRAFRKELDDQSLKQQKLHVEALEKALAQHEAVRRSAEQMHEKIQIEIEAERKRQEAEAERQLDEARRIAAQQEQQRQEERQARETALKRQQEQVAQRAAAKKKEEEEAEQARQRAAKEKEDAERKAREQAEAQKAAQEQKADAEKQAAAAAAASAAAPTPTQAATSQANGIGAAGPCSTTLTEAPARLLPTGIVTATSERDAINQAYREIHKKLKDVRKQVEELGRLDSNFKELMSGASREITQTVGQLNMANKSVNAQKTRKVKAILETAVKMDAPRVDASRFLHPAPEEPVEVPLTFIYIVNIFVKSTLKALNTEVSTKPPSDRAASADPLGIMVAQIFALPEFYVKQRSLIDILWAKLHVACPMLFGLPYVQGQKGIRNTPAAYASGFAAITLRDFSNSVRQNPAPNRLFWESFARVLNLPPDDRKRSQYEILTSFLSPGFVERFIKFYGQAAIVVLRMALDEFPAHVMAQGPDPNKVRPYALILQGMKYNLDTALCLSL</sequence>
<keyword evidence="3" id="KW-0813">Transport</keyword>
<accession>A0A9Q8L9S6</accession>
<keyword evidence="6" id="KW-0811">Translocation</keyword>
<reference evidence="12" key="2">
    <citation type="journal article" date="2022" name="Microb. Genom.">
        <title>A chromosome-scale genome assembly of the tomato pathogen Cladosporium fulvum reveals a compartmentalized genome architecture and the presence of a dispensable chromosome.</title>
        <authorList>
            <person name="Zaccaron A.Z."/>
            <person name="Chen L.H."/>
            <person name="Samaras A."/>
            <person name="Stergiopoulos I."/>
        </authorList>
    </citation>
    <scope>NUCLEOTIDE SEQUENCE</scope>
    <source>
        <strain evidence="12">Race5_Kim</strain>
    </source>
</reference>
<dbReference type="GeneID" id="71981511"/>
<evidence type="ECO:0000256" key="10">
    <source>
        <dbReference type="ARBA" id="ARBA00029983"/>
    </source>
</evidence>
<comment type="similarity">
    <text evidence="2">Belongs to the GLE1 family.</text>
</comment>
<dbReference type="Gene3D" id="1.25.40.510">
    <property type="entry name" value="GLE1-like"/>
    <property type="match status" value="2"/>
</dbReference>
<organism evidence="12 13">
    <name type="scientific">Passalora fulva</name>
    <name type="common">Tomato leaf mold</name>
    <name type="synonym">Cladosporium fulvum</name>
    <dbReference type="NCBI Taxonomy" id="5499"/>
    <lineage>
        <taxon>Eukaryota</taxon>
        <taxon>Fungi</taxon>
        <taxon>Dikarya</taxon>
        <taxon>Ascomycota</taxon>
        <taxon>Pezizomycotina</taxon>
        <taxon>Dothideomycetes</taxon>
        <taxon>Dothideomycetidae</taxon>
        <taxon>Mycosphaerellales</taxon>
        <taxon>Mycosphaerellaceae</taxon>
        <taxon>Fulvia</taxon>
    </lineage>
</organism>
<dbReference type="GO" id="GO:0016973">
    <property type="term" value="P:poly(A)+ mRNA export from nucleus"/>
    <property type="evidence" value="ECO:0007669"/>
    <property type="project" value="InterPro"/>
</dbReference>
<feature type="region of interest" description="Disordered" evidence="11">
    <location>
        <begin position="119"/>
        <end position="222"/>
    </location>
</feature>
<dbReference type="GO" id="GO:0005543">
    <property type="term" value="F:phospholipid binding"/>
    <property type="evidence" value="ECO:0007669"/>
    <property type="project" value="TreeGrafter"/>
</dbReference>
<evidence type="ECO:0000256" key="1">
    <source>
        <dbReference type="ARBA" id="ARBA00004567"/>
    </source>
</evidence>
<dbReference type="RefSeq" id="XP_047757169.1">
    <property type="nucleotide sequence ID" value="XM_047900781.1"/>
</dbReference>
<keyword evidence="13" id="KW-1185">Reference proteome</keyword>
<feature type="compositionally biased region" description="Basic and acidic residues" evidence="11">
    <location>
        <begin position="1"/>
        <end position="10"/>
    </location>
</feature>
<dbReference type="PANTHER" id="PTHR12960">
    <property type="entry name" value="GLE-1-RELATED"/>
    <property type="match status" value="1"/>
</dbReference>
<reference evidence="12" key="1">
    <citation type="submission" date="2021-12" db="EMBL/GenBank/DDBJ databases">
        <authorList>
            <person name="Zaccaron A."/>
            <person name="Stergiopoulos I."/>
        </authorList>
    </citation>
    <scope>NUCLEOTIDE SEQUENCE</scope>
    <source>
        <strain evidence="12">Race5_Kim</strain>
    </source>
</reference>
<evidence type="ECO:0000256" key="8">
    <source>
        <dbReference type="ARBA" id="ARBA00023242"/>
    </source>
</evidence>
<dbReference type="GO" id="GO:0015031">
    <property type="term" value="P:protein transport"/>
    <property type="evidence" value="ECO:0007669"/>
    <property type="project" value="UniProtKB-KW"/>
</dbReference>
<comment type="subcellular location">
    <subcellularLocation>
        <location evidence="1">Nucleus</location>
        <location evidence="1">Nuclear pore complex</location>
    </subcellularLocation>
</comment>
<protein>
    <recommendedName>
        <fullName evidence="9">mRNA export factor GLE1</fullName>
    </recommendedName>
    <alternativeName>
        <fullName evidence="10">Nucleoporin GLE1</fullName>
    </alternativeName>
</protein>
<dbReference type="GO" id="GO:0000822">
    <property type="term" value="F:inositol hexakisphosphate binding"/>
    <property type="evidence" value="ECO:0007669"/>
    <property type="project" value="TreeGrafter"/>
</dbReference>
<evidence type="ECO:0000256" key="4">
    <source>
        <dbReference type="ARBA" id="ARBA00022816"/>
    </source>
</evidence>
<keyword evidence="4" id="KW-0509">mRNA transport</keyword>
<feature type="compositionally biased region" description="Low complexity" evidence="11">
    <location>
        <begin position="196"/>
        <end position="218"/>
    </location>
</feature>
<dbReference type="KEGG" id="ffu:CLAFUR5_01633"/>
<dbReference type="GO" id="GO:0031369">
    <property type="term" value="F:translation initiation factor binding"/>
    <property type="evidence" value="ECO:0007669"/>
    <property type="project" value="TreeGrafter"/>
</dbReference>
<dbReference type="GO" id="GO:0005737">
    <property type="term" value="C:cytoplasm"/>
    <property type="evidence" value="ECO:0007669"/>
    <property type="project" value="TreeGrafter"/>
</dbReference>
<dbReference type="InterPro" id="IPR038506">
    <property type="entry name" value="GLE1-like_sf"/>
</dbReference>
<evidence type="ECO:0000256" key="6">
    <source>
        <dbReference type="ARBA" id="ARBA00023010"/>
    </source>
</evidence>
<feature type="region of interest" description="Disordered" evidence="11">
    <location>
        <begin position="1"/>
        <end position="34"/>
    </location>
</feature>
<evidence type="ECO:0000313" key="12">
    <source>
        <dbReference type="EMBL" id="UJO12803.1"/>
    </source>
</evidence>
<dbReference type="InterPro" id="IPR012476">
    <property type="entry name" value="GLE1"/>
</dbReference>
<evidence type="ECO:0000256" key="5">
    <source>
        <dbReference type="ARBA" id="ARBA00022927"/>
    </source>
</evidence>
<dbReference type="Pfam" id="PF07817">
    <property type="entry name" value="GLE1"/>
    <property type="match status" value="2"/>
</dbReference>
<keyword evidence="8" id="KW-0539">Nucleus</keyword>